<name>A0A4U1BKR1_9GAMM</name>
<accession>A0A4U1BKR1</accession>
<feature type="region of interest" description="Disordered" evidence="1">
    <location>
        <begin position="173"/>
        <end position="197"/>
    </location>
</feature>
<evidence type="ECO:0000313" key="4">
    <source>
        <dbReference type="EMBL" id="TKB51217.1"/>
    </source>
</evidence>
<organism evidence="4 5">
    <name type="scientific">Ferrimonas sediminicola</name>
    <dbReference type="NCBI Taxonomy" id="2569538"/>
    <lineage>
        <taxon>Bacteria</taxon>
        <taxon>Pseudomonadati</taxon>
        <taxon>Pseudomonadota</taxon>
        <taxon>Gammaproteobacteria</taxon>
        <taxon>Alteromonadales</taxon>
        <taxon>Ferrimonadaceae</taxon>
        <taxon>Ferrimonas</taxon>
    </lineage>
</organism>
<sequence>MARLTTVASTWGLLLALLGIALQVQAASQSYIDMDAHPTESLKVMINEINIDEGYIEVFFRETITDSSGWQIQWASNGIQGPPVVLDCRNNSCQANAFRVFHGFTLHPNHIEVMVTAPPSPEGSNNSVVHYVRSSNNVNSIKNKQIWIVDDSVATDVFKNGSLENICAKPDGSALDSDWERCEPTEGSSNDGGETPEPPYIHFGRVNLSGGTATIQFPGYTGTRVPLLFLMPPIDRENLPGQPPASVRIASINNRSATITSWGPDGGSSHGIDSVDFLVVTEGVQSFQDLNGTTRVVLEAGTIETCDYKGRNSSDTWFSPCYQDQSDWVEFRNGFGVDLAVLAELQSYRNLGFTAPFYTARSELAYTSGVHLGLEGSEVINLFEQDETLAWLAIEGSAEVLINGELLRVEAGNHLTNHIFNSVTAPIARPLSFQCGNNANYSFSATFPAPPYFFSNKRTREGADGGWARACFVSDTKFNVAVDEDWQFDADREHMGEYFSYLAIEAPTMASLPRVRLRHPDSAISCVGAEVVVDICTNSNCTAFDTDNTYVVTLTADQPVTWENLRTGESGSTLQVLHGDRVLLRQSGAQDSTGITVGVSSHDSFCLSSGGDTDCLISFNPSGLLLSTDSNFLTSCKTGDRLVVTMVDTSSNDPRQCLPVAGGDEVISFSFAYKAPEFPQVAQPLSLDGQPLAAGTTLSRQMNFEIDGTDSLPIRYDEAGKLRVRASINGGPGEGQATLFGEADIDWLPAGLHISAGDALCTAGDASCAPFMKAGSSVEVDVTAHCWVANDDGNYGNNPRTRNFRHPGIDLEPELVAPSGGHNSADLPDDVSGSAVIGSNGAGSVARVLDEVGVFRFVPKNDIDYLGHQLPRSQVSSANIGRVTPAYLSAQTSDTRLEAYCNDFSYLGQPVAYSSPPVVTVAGHAIDGRVTHNFDSEFWNLPNPMASRRYGTQSAAVSVEEPGGIAVTVADDGDLDGSRRFGVSKDWIRFSRPASAVAPLGTVIGGSQTTLILPASAFSVAADQLCLGQWGSCEQTQFGTLIGGSSLGYIQGPQLRYGRAVLASAYGSESQAVSMPLTLEYYNGRQFATNLLDTAFFGDGRVLNAGSPATSGRVTLTGSLNPLPTTSGQAYSQQGVFDRLAINGTGAVTTSPLTLEYHLEHPFNSQGSCSFPEAATAAPLWLQWYWDGDQPSVLKNPTAEVTLGRFRGHDKVIYRRELF</sequence>
<dbReference type="Proteomes" id="UP000305674">
    <property type="component" value="Unassembled WGS sequence"/>
</dbReference>
<protein>
    <recommendedName>
        <fullName evidence="3">DUF6701 domain-containing protein</fullName>
    </recommendedName>
</protein>
<comment type="caution">
    <text evidence="4">The sequence shown here is derived from an EMBL/GenBank/DDBJ whole genome shotgun (WGS) entry which is preliminary data.</text>
</comment>
<gene>
    <name evidence="4" type="ORF">FCL40_01275</name>
</gene>
<evidence type="ECO:0000256" key="1">
    <source>
        <dbReference type="SAM" id="MobiDB-lite"/>
    </source>
</evidence>
<feature type="chain" id="PRO_5020490906" description="DUF6701 domain-containing protein" evidence="2">
    <location>
        <begin position="27"/>
        <end position="1219"/>
    </location>
</feature>
<evidence type="ECO:0000259" key="3">
    <source>
        <dbReference type="Pfam" id="PF20419"/>
    </source>
</evidence>
<keyword evidence="5" id="KW-1185">Reference proteome</keyword>
<evidence type="ECO:0000256" key="2">
    <source>
        <dbReference type="SAM" id="SignalP"/>
    </source>
</evidence>
<feature type="domain" description="DUF6701" evidence="3">
    <location>
        <begin position="608"/>
        <end position="1217"/>
    </location>
</feature>
<dbReference type="Pfam" id="PF20419">
    <property type="entry name" value="DUF6701"/>
    <property type="match status" value="1"/>
</dbReference>
<dbReference type="EMBL" id="SWCI01000001">
    <property type="protein sequence ID" value="TKB51217.1"/>
    <property type="molecule type" value="Genomic_DNA"/>
</dbReference>
<evidence type="ECO:0000313" key="5">
    <source>
        <dbReference type="Proteomes" id="UP000305674"/>
    </source>
</evidence>
<dbReference type="RefSeq" id="WP_136850565.1">
    <property type="nucleotide sequence ID" value="NZ_SWCI01000001.1"/>
</dbReference>
<dbReference type="AlphaFoldDB" id="A0A4U1BKR1"/>
<proteinExistence type="predicted"/>
<keyword evidence="2" id="KW-0732">Signal</keyword>
<reference evidence="4 5" key="1">
    <citation type="submission" date="2019-04" db="EMBL/GenBank/DDBJ databases">
        <authorList>
            <person name="Hwang J.C."/>
        </authorList>
    </citation>
    <scope>NUCLEOTIDE SEQUENCE [LARGE SCALE GENOMIC DNA]</scope>
    <source>
        <strain evidence="4 5">IMCC35001</strain>
    </source>
</reference>
<dbReference type="InterPro" id="IPR046524">
    <property type="entry name" value="DUF6701"/>
</dbReference>
<dbReference type="OrthoDB" id="9790247at2"/>
<feature type="signal peptide" evidence="2">
    <location>
        <begin position="1"/>
        <end position="26"/>
    </location>
</feature>